<dbReference type="Proteomes" id="UP000275408">
    <property type="component" value="Unassembled WGS sequence"/>
</dbReference>
<feature type="non-terminal residue" evidence="2">
    <location>
        <position position="338"/>
    </location>
</feature>
<name>A0A3M6TUX1_POCDA</name>
<feature type="non-terminal residue" evidence="2">
    <location>
        <position position="1"/>
    </location>
</feature>
<dbReference type="PANTHER" id="PTHR46177:SF1">
    <property type="entry name" value="INTEGRASE CATALYTIC DOMAIN-CONTAINING PROTEIN"/>
    <property type="match status" value="1"/>
</dbReference>
<evidence type="ECO:0008006" key="4">
    <source>
        <dbReference type="Google" id="ProtNLM"/>
    </source>
</evidence>
<feature type="region of interest" description="Disordered" evidence="1">
    <location>
        <begin position="198"/>
        <end position="225"/>
    </location>
</feature>
<gene>
    <name evidence="2" type="ORF">pdam_00025249</name>
</gene>
<accession>A0A3M6TUX1</accession>
<protein>
    <recommendedName>
        <fullName evidence="4">Integrase catalytic domain-containing protein</fullName>
    </recommendedName>
</protein>
<comment type="caution">
    <text evidence="2">The sequence shown here is derived from an EMBL/GenBank/DDBJ whole genome shotgun (WGS) entry which is preliminary data.</text>
</comment>
<dbReference type="AlphaFoldDB" id="A0A3M6TUX1"/>
<sequence>QEILDFASRDVPEYALSLPTLSRRLHFFGIKHVRYETNVEDVKKAIEEEMEGPGQYLGYRAMQRKIREQHKLAVPRNLVHDVMGMVDPEGLTRRGNVGQKKRQRGATGTFISLSKPLQSRVNIWDHMACYGNLPRTIQLVCLYETNVEDVKKAIEEEMEGPGQYLGYRAMQRKIREQHKLAVPRNLVHDVMGMVDPEGLTRRGNVGQKKRQRGATGTFTSLGPNHTHSGDGHDKLMGFMNSTFPLAVYGLQDAFSGYILYLKLWTTNSDPKLIGRWYMDHLYKTKVISKYLRLDKGTETGHMATIHAFLRQEQDEEADTVFYGPSTNNKDNKIQIRNL</sequence>
<evidence type="ECO:0000313" key="3">
    <source>
        <dbReference type="Proteomes" id="UP000275408"/>
    </source>
</evidence>
<evidence type="ECO:0000313" key="2">
    <source>
        <dbReference type="EMBL" id="RMX45225.1"/>
    </source>
</evidence>
<dbReference type="EMBL" id="RCHS01002845">
    <property type="protein sequence ID" value="RMX45225.1"/>
    <property type="molecule type" value="Genomic_DNA"/>
</dbReference>
<dbReference type="PANTHER" id="PTHR46177">
    <property type="entry name" value="INTEGRASE CATALYTIC DOMAIN-CONTAINING PROTEIN"/>
    <property type="match status" value="1"/>
</dbReference>
<keyword evidence="3" id="KW-1185">Reference proteome</keyword>
<reference evidence="2 3" key="1">
    <citation type="journal article" date="2018" name="Sci. Rep.">
        <title>Comparative analysis of the Pocillopora damicornis genome highlights role of immune system in coral evolution.</title>
        <authorList>
            <person name="Cunning R."/>
            <person name="Bay R.A."/>
            <person name="Gillette P."/>
            <person name="Baker A.C."/>
            <person name="Traylor-Knowles N."/>
        </authorList>
    </citation>
    <scope>NUCLEOTIDE SEQUENCE [LARGE SCALE GENOMIC DNA]</scope>
    <source>
        <strain evidence="2">RSMAS</strain>
        <tissue evidence="2">Whole animal</tissue>
    </source>
</reference>
<feature type="compositionally biased region" description="Polar residues" evidence="1">
    <location>
        <begin position="214"/>
        <end position="225"/>
    </location>
</feature>
<organism evidence="2 3">
    <name type="scientific">Pocillopora damicornis</name>
    <name type="common">Cauliflower coral</name>
    <name type="synonym">Millepora damicornis</name>
    <dbReference type="NCBI Taxonomy" id="46731"/>
    <lineage>
        <taxon>Eukaryota</taxon>
        <taxon>Metazoa</taxon>
        <taxon>Cnidaria</taxon>
        <taxon>Anthozoa</taxon>
        <taxon>Hexacorallia</taxon>
        <taxon>Scleractinia</taxon>
        <taxon>Astrocoeniina</taxon>
        <taxon>Pocilloporidae</taxon>
        <taxon>Pocillopora</taxon>
    </lineage>
</organism>
<dbReference type="OrthoDB" id="5982801at2759"/>
<proteinExistence type="predicted"/>
<evidence type="ECO:0000256" key="1">
    <source>
        <dbReference type="SAM" id="MobiDB-lite"/>
    </source>
</evidence>